<dbReference type="Gene3D" id="3.60.160.10">
    <property type="entry name" value="Mitochondrial biogenesis AIM24"/>
    <property type="match status" value="1"/>
</dbReference>
<keyword evidence="3" id="KW-1185">Reference proteome</keyword>
<dbReference type="Proteomes" id="UP000237073">
    <property type="component" value="Unassembled WGS sequence"/>
</dbReference>
<dbReference type="AlphaFoldDB" id="A0A2P5GKE2"/>
<sequence>MKYELSSEGSCPLVLISLGMGEQVSIERGSMVFHNGKVNLEGHMNQNGSGMLGGIIKAAARSVVSGESFFVTTATGTANDGLLAISSGSIGNIKALEVGKSTWRLNDGAFLACDSSVTYSMKSQSAGRAIFGGTGGLFVMETAGTGTLLVNGFGEIVELELDGNDTLVVDNLHVVAWENTLSYNIKMASGIFGFKTGEGVVNEFSGRGKLLVQSKNIKEFASTLAPYLMKK</sequence>
<dbReference type="PANTHER" id="PTHR43657:SF1">
    <property type="entry name" value="ALTERED INHERITANCE OF MITOCHONDRIA PROTEIN 24, MITOCHONDRIAL"/>
    <property type="match status" value="1"/>
</dbReference>
<gene>
    <name evidence="2" type="ORF">CHU32_20995</name>
    <name evidence="1" type="ORF">CHU33_17075</name>
</gene>
<accession>A0A2P5GKE2</accession>
<dbReference type="InterPro" id="IPR002838">
    <property type="entry name" value="AIM24"/>
</dbReference>
<evidence type="ECO:0000313" key="2">
    <source>
        <dbReference type="EMBL" id="POP44822.1"/>
    </source>
</evidence>
<evidence type="ECO:0000313" key="1">
    <source>
        <dbReference type="EMBL" id="POP43269.1"/>
    </source>
</evidence>
<dbReference type="SUPFAM" id="SSF51219">
    <property type="entry name" value="TRAP-like"/>
    <property type="match status" value="1"/>
</dbReference>
<dbReference type="InterPro" id="IPR016031">
    <property type="entry name" value="Trp_RNA-bd_attenuator-like_dom"/>
</dbReference>
<proteinExistence type="predicted"/>
<comment type="caution">
    <text evidence="2">The sequence shown here is derived from an EMBL/GenBank/DDBJ whole genome shotgun (WGS) entry which is preliminary data.</text>
</comment>
<evidence type="ECO:0000313" key="4">
    <source>
        <dbReference type="Proteomes" id="UP000247005"/>
    </source>
</evidence>
<dbReference type="EMBL" id="PQGE01000015">
    <property type="protein sequence ID" value="POP43269.1"/>
    <property type="molecule type" value="Genomic_DNA"/>
</dbReference>
<organism evidence="2 4">
    <name type="scientific">Superficieibacter electus</name>
    <dbReference type="NCBI Taxonomy" id="2022662"/>
    <lineage>
        <taxon>Bacteria</taxon>
        <taxon>Pseudomonadati</taxon>
        <taxon>Pseudomonadota</taxon>
        <taxon>Gammaproteobacteria</taxon>
        <taxon>Enterobacterales</taxon>
        <taxon>Enterobacteriaceae</taxon>
        <taxon>Superficieibacter</taxon>
    </lineage>
</organism>
<dbReference type="Proteomes" id="UP000247005">
    <property type="component" value="Unassembled WGS sequence"/>
</dbReference>
<reference evidence="3 4" key="1">
    <citation type="submission" date="2018-01" db="EMBL/GenBank/DDBJ databases">
        <title>Superficieibacter electus gen. nov., sp. nov., an extended-spectrum beta-lactamase possessing member of the Enterobacteriaceae family, isolated from intensive care unit surfaces.</title>
        <authorList>
            <person name="Potter R.F."/>
            <person name="D'Souza A.W."/>
        </authorList>
    </citation>
    <scope>NUCLEOTIDE SEQUENCE [LARGE SCALE GENOMIC DNA]</scope>
    <source>
        <strain evidence="2 4">BP-1</strain>
        <strain evidence="1 3">BP-2</strain>
    </source>
</reference>
<protein>
    <submittedName>
        <fullName evidence="2">TIGR00266 family protein</fullName>
    </submittedName>
</protein>
<dbReference type="Pfam" id="PF01987">
    <property type="entry name" value="AIM24"/>
    <property type="match status" value="1"/>
</dbReference>
<dbReference type="RefSeq" id="WP_103677276.1">
    <property type="nucleotide sequence ID" value="NZ_PQGD01000019.1"/>
</dbReference>
<dbReference type="PANTHER" id="PTHR43657">
    <property type="entry name" value="TRYPTOPHAN RNA-BINDING ATTENUATOR PROTEIN-LIKE PROTEIN"/>
    <property type="match status" value="1"/>
</dbReference>
<dbReference type="OrthoDB" id="9779518at2"/>
<name>A0A2P5GKE2_9ENTR</name>
<dbReference type="NCBIfam" id="TIGR00266">
    <property type="entry name" value="TIGR00266 family protein"/>
    <property type="match status" value="1"/>
</dbReference>
<dbReference type="InterPro" id="IPR036983">
    <property type="entry name" value="AIM24_sf"/>
</dbReference>
<dbReference type="EMBL" id="PQGD01000019">
    <property type="protein sequence ID" value="POP44822.1"/>
    <property type="molecule type" value="Genomic_DNA"/>
</dbReference>
<evidence type="ECO:0000313" key="3">
    <source>
        <dbReference type="Proteomes" id="UP000237073"/>
    </source>
</evidence>